<dbReference type="HAMAP" id="MF_03056">
    <property type="entry name" value="TRM82"/>
    <property type="match status" value="1"/>
</dbReference>
<evidence type="ECO:0000256" key="3">
    <source>
        <dbReference type="ARBA" id="ARBA00022694"/>
    </source>
</evidence>
<dbReference type="InterPro" id="IPR036322">
    <property type="entry name" value="WD40_repeat_dom_sf"/>
</dbReference>
<dbReference type="InterPro" id="IPR028884">
    <property type="entry name" value="Trm82"/>
</dbReference>
<comment type="caution">
    <text evidence="8">The sequence shown here is derived from an EMBL/GenBank/DDBJ whole genome shotgun (WGS) entry which is preliminary data.</text>
</comment>
<evidence type="ECO:0000256" key="1">
    <source>
        <dbReference type="ARBA" id="ARBA00004123"/>
    </source>
</evidence>
<dbReference type="SMART" id="SM00320">
    <property type="entry name" value="WD40"/>
    <property type="match status" value="3"/>
</dbReference>
<dbReference type="PANTHER" id="PTHR16288">
    <property type="entry name" value="WD40 REPEAT PROTEIN 4"/>
    <property type="match status" value="1"/>
</dbReference>
<dbReference type="Proteomes" id="UP000469890">
    <property type="component" value="Unassembled WGS sequence"/>
</dbReference>
<dbReference type="Pfam" id="PF00400">
    <property type="entry name" value="WD40"/>
    <property type="match status" value="3"/>
</dbReference>
<feature type="repeat" description="WD" evidence="7">
    <location>
        <begin position="66"/>
        <end position="98"/>
    </location>
</feature>
<dbReference type="GO" id="GO:0005829">
    <property type="term" value="C:cytosol"/>
    <property type="evidence" value="ECO:0007669"/>
    <property type="project" value="TreeGrafter"/>
</dbReference>
<evidence type="ECO:0000256" key="6">
    <source>
        <dbReference type="HAMAP-Rule" id="MF_03056"/>
    </source>
</evidence>
<feature type="repeat" description="WD" evidence="7">
    <location>
        <begin position="196"/>
        <end position="238"/>
    </location>
</feature>
<dbReference type="PROSITE" id="PS50082">
    <property type="entry name" value="WD_REPEATS_2"/>
    <property type="match status" value="2"/>
</dbReference>
<dbReference type="InterPro" id="IPR015943">
    <property type="entry name" value="WD40/YVTN_repeat-like_dom_sf"/>
</dbReference>
<keyword evidence="2 6" id="KW-0853">WD repeat</keyword>
<protein>
    <submittedName>
        <fullName evidence="8">WD40-repeat-containing domain protein</fullName>
    </submittedName>
</protein>
<keyword evidence="4 6" id="KW-0677">Repeat</keyword>
<comment type="pathway">
    <text evidence="6">tRNA modification; N(7)-methylguanine-tRNA biosynthesis.</text>
</comment>
<name>A0A8H4F627_MUCCL</name>
<comment type="similarity">
    <text evidence="6">Belongs to the WD repeat TRM82 family.</text>
</comment>
<evidence type="ECO:0000256" key="7">
    <source>
        <dbReference type="PROSITE-ProRule" id="PRU00221"/>
    </source>
</evidence>
<dbReference type="UniPathway" id="UPA00989"/>
<dbReference type="InterPro" id="IPR001680">
    <property type="entry name" value="WD40_rpt"/>
</dbReference>
<evidence type="ECO:0000313" key="8">
    <source>
        <dbReference type="EMBL" id="KAF1807601.1"/>
    </source>
</evidence>
<dbReference type="GO" id="GO:0005634">
    <property type="term" value="C:nucleus"/>
    <property type="evidence" value="ECO:0007669"/>
    <property type="project" value="UniProtKB-SubCell"/>
</dbReference>
<gene>
    <name evidence="8" type="ORF">FB192DRAFT_1356550</name>
</gene>
<dbReference type="AlphaFoldDB" id="A0A8H4F627"/>
<dbReference type="GO" id="GO:0043527">
    <property type="term" value="C:tRNA methyltransferase complex"/>
    <property type="evidence" value="ECO:0007669"/>
    <property type="project" value="TreeGrafter"/>
</dbReference>
<evidence type="ECO:0000313" key="9">
    <source>
        <dbReference type="Proteomes" id="UP000469890"/>
    </source>
</evidence>
<organism evidence="8 9">
    <name type="scientific">Mucor circinelloides f. lusitanicus</name>
    <name type="common">Mucor racemosus var. lusitanicus</name>
    <dbReference type="NCBI Taxonomy" id="29924"/>
    <lineage>
        <taxon>Eukaryota</taxon>
        <taxon>Fungi</taxon>
        <taxon>Fungi incertae sedis</taxon>
        <taxon>Mucoromycota</taxon>
        <taxon>Mucoromycotina</taxon>
        <taxon>Mucoromycetes</taxon>
        <taxon>Mucorales</taxon>
        <taxon>Mucorineae</taxon>
        <taxon>Mucoraceae</taxon>
        <taxon>Mucor</taxon>
    </lineage>
</organism>
<dbReference type="PANTHER" id="PTHR16288:SF0">
    <property type="entry name" value="TRNA (GUANINE-N(7)-)-METHYLTRANSFERASE NON-CATALYTIC SUBUNIT WDR4"/>
    <property type="match status" value="1"/>
</dbReference>
<accession>A0A8H4F627</accession>
<comment type="subcellular location">
    <subcellularLocation>
        <location evidence="1 6">Nucleus</location>
    </subcellularLocation>
</comment>
<dbReference type="EMBL" id="JAAECE010000001">
    <property type="protein sequence ID" value="KAF1807601.1"/>
    <property type="molecule type" value="Genomic_DNA"/>
</dbReference>
<sequence>MPIKHEKSLFFHYNIPHSTMSIRLPFTKIVHSPTKPELVLANGHHFLVLNTSTGELIKSYPQDAKIDNVSDYYRSMQFNKDGSLLATSGENKEVCVWDTKDWSLKFSRPAYKRVNAIAFNKDSTQLLAADKFGDVYLHPAEQGAEGQEKLQPIVGHVSMVTDMLLTSDDKYVVTSDRDEHIRVSRFPNGYNIESFCLGHTDVVTCIDILPWDETVLVSAGGDGTVRLWDYVKGTNKQIVDLKSEIEAYKPPAADANSEDAIISALAFDTNTKTLAVAFAKSPAVLILNWKDDVGFVYSETKLAPSPILDIAYDLQGKLWASLDGEKLVHVFGDDEQELSKQINAAEVCKSDKIFDLYTIFGLRKFLDLPENQANEETASNKKRKTE</sequence>
<evidence type="ECO:0000256" key="5">
    <source>
        <dbReference type="ARBA" id="ARBA00023242"/>
    </source>
</evidence>
<reference evidence="8 9" key="1">
    <citation type="submission" date="2019-09" db="EMBL/GenBank/DDBJ databases">
        <authorList>
            <consortium name="DOE Joint Genome Institute"/>
            <person name="Mondo S.J."/>
            <person name="Navarro-Mendoza M.I."/>
            <person name="Perez-Arques C."/>
            <person name="Panchal S."/>
            <person name="Nicolas F.E."/>
            <person name="Ganguly P."/>
            <person name="Pangilinan J."/>
            <person name="Grigoriev I."/>
            <person name="Heitman J."/>
            <person name="Sanya K."/>
            <person name="Garre V."/>
        </authorList>
    </citation>
    <scope>NUCLEOTIDE SEQUENCE [LARGE SCALE GENOMIC DNA]</scope>
    <source>
        <strain evidence="8 9">MU402</strain>
    </source>
</reference>
<evidence type="ECO:0000256" key="4">
    <source>
        <dbReference type="ARBA" id="ARBA00022737"/>
    </source>
</evidence>
<keyword evidence="5 6" id="KW-0539">Nucleus</keyword>
<dbReference type="Gene3D" id="2.130.10.10">
    <property type="entry name" value="YVTN repeat-like/Quinoprotein amine dehydrogenase"/>
    <property type="match status" value="2"/>
</dbReference>
<dbReference type="GO" id="GO:0106004">
    <property type="term" value="P:tRNA (guanine-N7)-methylation"/>
    <property type="evidence" value="ECO:0007669"/>
    <property type="project" value="UniProtKB-UniRule"/>
</dbReference>
<keyword evidence="3 6" id="KW-0819">tRNA processing</keyword>
<evidence type="ECO:0000256" key="2">
    <source>
        <dbReference type="ARBA" id="ARBA00022574"/>
    </source>
</evidence>
<dbReference type="PROSITE" id="PS50294">
    <property type="entry name" value="WD_REPEATS_REGION"/>
    <property type="match status" value="1"/>
</dbReference>
<dbReference type="SUPFAM" id="SSF50978">
    <property type="entry name" value="WD40 repeat-like"/>
    <property type="match status" value="1"/>
</dbReference>
<comment type="function">
    <text evidence="6">Required for the formation of N(7)-methylguanine at position 46 (m7G46) in tRNA. In the complex, it is required to stabilize and induce conformational changes of the catalytic subunit.</text>
</comment>
<proteinExistence type="inferred from homology"/>